<evidence type="ECO:0000313" key="4">
    <source>
        <dbReference type="Proteomes" id="UP000734823"/>
    </source>
</evidence>
<accession>A0ABR7L371</accession>
<dbReference type="PANTHER" id="PTHR24543">
    <property type="entry name" value="MULTICOPPER OXIDASE-RELATED"/>
    <property type="match status" value="1"/>
</dbReference>
<dbReference type="InterPro" id="IPR015197">
    <property type="entry name" value="PngaseF_C"/>
</dbReference>
<dbReference type="EMBL" id="JABVED010000003">
    <property type="protein sequence ID" value="MBC6447114.1"/>
    <property type="molecule type" value="Genomic_DNA"/>
</dbReference>
<dbReference type="RefSeq" id="WP_187219560.1">
    <property type="nucleotide sequence ID" value="NZ_JABVED010000003.1"/>
</dbReference>
<feature type="chain" id="PRO_5045085681" evidence="1">
    <location>
        <begin position="29"/>
        <end position="643"/>
    </location>
</feature>
<dbReference type="Pfam" id="PF00754">
    <property type="entry name" value="F5_F8_type_C"/>
    <property type="match status" value="2"/>
</dbReference>
<keyword evidence="4" id="KW-1185">Reference proteome</keyword>
<name>A0ABR7L371_9PSEU</name>
<keyword evidence="1" id="KW-0732">Signal</keyword>
<dbReference type="PROSITE" id="PS50022">
    <property type="entry name" value="FA58C_3"/>
    <property type="match status" value="2"/>
</dbReference>
<dbReference type="InterPro" id="IPR014784">
    <property type="entry name" value="Cu2_ascorb_mOase-like_C"/>
</dbReference>
<dbReference type="SUPFAM" id="SSF49785">
    <property type="entry name" value="Galactose-binding domain-like"/>
    <property type="match status" value="2"/>
</dbReference>
<dbReference type="Gene3D" id="2.60.120.230">
    <property type="match status" value="1"/>
</dbReference>
<gene>
    <name evidence="3" type="ORF">GPZ80_08010</name>
</gene>
<organism evidence="3 4">
    <name type="scientific">Actinokineospora xionganensis</name>
    <dbReference type="NCBI Taxonomy" id="2684470"/>
    <lineage>
        <taxon>Bacteria</taxon>
        <taxon>Bacillati</taxon>
        <taxon>Actinomycetota</taxon>
        <taxon>Actinomycetes</taxon>
        <taxon>Pseudonocardiales</taxon>
        <taxon>Pseudonocardiaceae</taxon>
        <taxon>Actinokineospora</taxon>
    </lineage>
</organism>
<feature type="domain" description="F5/8 type C" evidence="2">
    <location>
        <begin position="172"/>
        <end position="314"/>
    </location>
</feature>
<dbReference type="InterPro" id="IPR008979">
    <property type="entry name" value="Galactose-bd-like_sf"/>
</dbReference>
<reference evidence="3 4" key="1">
    <citation type="submission" date="2020-06" db="EMBL/GenBank/DDBJ databases">
        <title>Actinokineospora xiongansis sp. nov., isolated from soil of Baiyangdian.</title>
        <authorList>
            <person name="Zhang X."/>
        </authorList>
    </citation>
    <scope>NUCLEOTIDE SEQUENCE [LARGE SCALE GENOMIC DNA]</scope>
    <source>
        <strain evidence="3 4">HBU206404</strain>
    </source>
</reference>
<feature type="domain" description="F5/8 type C" evidence="2">
    <location>
        <begin position="21"/>
        <end position="170"/>
    </location>
</feature>
<evidence type="ECO:0000313" key="3">
    <source>
        <dbReference type="EMBL" id="MBC6447114.1"/>
    </source>
</evidence>
<evidence type="ECO:0000256" key="1">
    <source>
        <dbReference type="SAM" id="SignalP"/>
    </source>
</evidence>
<feature type="signal peptide" evidence="1">
    <location>
        <begin position="1"/>
        <end position="28"/>
    </location>
</feature>
<sequence length="643" mass="67393">MRRVRRTIIPALLTAMLAAAVSGTAAHAADSNLALNKVATGSAACASTEGPAKAVNGSVSGGNADKFCTNVSSKWLQVDLGSSHSVSGFAVKHAGSGGESATYNTKAFSIQLSADGSTWSTPVTVTNNTAAATTHPIAAISARYAKLVITTPTQNTDTAARIYEFEVLGSTPTSGNIALNKAATGSAACATTEDPAKAVNGTVSGGNADKFCTNASSKWLQVDLGVTRSVSNFVVKHAGAGGESAGFNTKAFSIQLSAEGSTWSTPVSITNNTADTTTHPITATGARYVKLVITTPTQNTDTAARIYEFEVYTGVAPPAPTVVPVFDRIPQFGIYVSTEPNYTPPAGVLMWNRGTEYAKKLTAEEQGKLGTDVALRLTYHAQCDNYDRFGSIFYISMLKGQVPTATTPRVTLQDFITPFSDYWQGTKATRVYPDAPMAAYAGALSDPNRDIYLGISGGSNPYAQDACSTRPVDAAFKAVGFTYSLALVSTPSTVAGDRDVTSALSRFEIKTNTHTTQSMSNTAATGKGTLAVSIAGYGAASGGEEYSKTTVTLTALGRQVGQFSTGVDCAQYEQYSPDGNPGIFRNNLTTNPRSWCPGALVETRFFDLGEIKDQQVALTIGINRPVPFVGDSNYRTSVSLIER</sequence>
<protein>
    <submittedName>
        <fullName evidence="3">Discoidin domain-containing protein</fullName>
    </submittedName>
</protein>
<evidence type="ECO:0000259" key="2">
    <source>
        <dbReference type="PROSITE" id="PS50022"/>
    </source>
</evidence>
<dbReference type="InterPro" id="IPR000421">
    <property type="entry name" value="FA58C"/>
</dbReference>
<proteinExistence type="predicted"/>
<dbReference type="Pfam" id="PF09113">
    <property type="entry name" value="N-glycanase_C"/>
    <property type="match status" value="1"/>
</dbReference>
<dbReference type="Proteomes" id="UP000734823">
    <property type="component" value="Unassembled WGS sequence"/>
</dbReference>
<comment type="caution">
    <text evidence="3">The sequence shown here is derived from an EMBL/GenBank/DDBJ whole genome shotgun (WGS) entry which is preliminary data.</text>
</comment>
<dbReference type="Gene3D" id="2.60.120.260">
    <property type="entry name" value="Galactose-binding domain-like"/>
    <property type="match status" value="2"/>
</dbReference>